<evidence type="ECO:0000313" key="2">
    <source>
        <dbReference type="EMBL" id="CAG8728146.1"/>
    </source>
</evidence>
<reference evidence="2" key="1">
    <citation type="submission" date="2021-06" db="EMBL/GenBank/DDBJ databases">
        <authorList>
            <person name="Kallberg Y."/>
            <person name="Tangrot J."/>
            <person name="Rosling A."/>
        </authorList>
    </citation>
    <scope>NUCLEOTIDE SEQUENCE</scope>
    <source>
        <strain evidence="2">IN212</strain>
    </source>
</reference>
<feature type="region of interest" description="Disordered" evidence="1">
    <location>
        <begin position="1"/>
        <end position="72"/>
    </location>
</feature>
<feature type="compositionally biased region" description="Low complexity" evidence="1">
    <location>
        <begin position="11"/>
        <end position="24"/>
    </location>
</feature>
<gene>
    <name evidence="2" type="ORF">RFULGI_LOCUS11925</name>
</gene>
<dbReference type="Proteomes" id="UP000789396">
    <property type="component" value="Unassembled WGS sequence"/>
</dbReference>
<feature type="region of interest" description="Disordered" evidence="1">
    <location>
        <begin position="97"/>
        <end position="132"/>
    </location>
</feature>
<dbReference type="OrthoDB" id="436852at2759"/>
<feature type="non-terminal residue" evidence="2">
    <location>
        <position position="132"/>
    </location>
</feature>
<dbReference type="EMBL" id="CAJVPZ010027327">
    <property type="protein sequence ID" value="CAG8728146.1"/>
    <property type="molecule type" value="Genomic_DNA"/>
</dbReference>
<protein>
    <submittedName>
        <fullName evidence="2">4494_t:CDS:1</fullName>
    </submittedName>
</protein>
<organism evidence="2 3">
    <name type="scientific">Racocetra fulgida</name>
    <dbReference type="NCBI Taxonomy" id="60492"/>
    <lineage>
        <taxon>Eukaryota</taxon>
        <taxon>Fungi</taxon>
        <taxon>Fungi incertae sedis</taxon>
        <taxon>Mucoromycota</taxon>
        <taxon>Glomeromycotina</taxon>
        <taxon>Glomeromycetes</taxon>
        <taxon>Diversisporales</taxon>
        <taxon>Gigasporaceae</taxon>
        <taxon>Racocetra</taxon>
    </lineage>
</organism>
<evidence type="ECO:0000256" key="1">
    <source>
        <dbReference type="SAM" id="MobiDB-lite"/>
    </source>
</evidence>
<proteinExistence type="predicted"/>
<sequence>EKEYTPNRKLSISSASSSRSSGSTSHKKLKSNNGTSHIPSPEPYILENGTNSTTEAEHDNNNHSPHGVQAESDVSTVNAFYQTPPQLMARNGNEKIEPMVNPTTKKNDISVPASSLSTPATCGPAIIAKDPM</sequence>
<comment type="caution">
    <text evidence="2">The sequence shown here is derived from an EMBL/GenBank/DDBJ whole genome shotgun (WGS) entry which is preliminary data.</text>
</comment>
<keyword evidence="3" id="KW-1185">Reference proteome</keyword>
<dbReference type="AlphaFoldDB" id="A0A9N9NG04"/>
<evidence type="ECO:0000313" key="3">
    <source>
        <dbReference type="Proteomes" id="UP000789396"/>
    </source>
</evidence>
<name>A0A9N9NG04_9GLOM</name>
<accession>A0A9N9NG04</accession>